<comment type="caution">
    <text evidence="1">The sequence shown here is derived from an EMBL/GenBank/DDBJ whole genome shotgun (WGS) entry which is preliminary data.</text>
</comment>
<evidence type="ECO:0000313" key="2">
    <source>
        <dbReference type="Proteomes" id="UP000430843"/>
    </source>
</evidence>
<organism evidence="1 2">
    <name type="scientific">Brucella tritici</name>
    <dbReference type="NCBI Taxonomy" id="94626"/>
    <lineage>
        <taxon>Bacteria</taxon>
        <taxon>Pseudomonadati</taxon>
        <taxon>Pseudomonadota</taxon>
        <taxon>Alphaproteobacteria</taxon>
        <taxon>Hyphomicrobiales</taxon>
        <taxon>Brucellaceae</taxon>
        <taxon>Brucella/Ochrobactrum group</taxon>
        <taxon>Brucella</taxon>
    </lineage>
</organism>
<dbReference type="AlphaFoldDB" id="A0A833FPC5"/>
<gene>
    <name evidence="1" type="ORF">F9K91_13740</name>
</gene>
<sequence length="68" mass="7791">MRRWPQFLAENRFTPDLKLPLKLFVAHHFPEPTAKGKRAGLPRIWPKRVGAMLRIGPRDSTLSAENDG</sequence>
<keyword evidence="2" id="KW-1185">Reference proteome</keyword>
<dbReference type="EMBL" id="WBWA01000012">
    <property type="protein sequence ID" value="KAB2664476.1"/>
    <property type="molecule type" value="Genomic_DNA"/>
</dbReference>
<dbReference type="Proteomes" id="UP000430843">
    <property type="component" value="Unassembled WGS sequence"/>
</dbReference>
<proteinExistence type="predicted"/>
<name>A0A833FPC5_9HYPH</name>
<evidence type="ECO:0000313" key="1">
    <source>
        <dbReference type="EMBL" id="KAB2664476.1"/>
    </source>
</evidence>
<reference evidence="1 2" key="1">
    <citation type="submission" date="2019-09" db="EMBL/GenBank/DDBJ databases">
        <title>Taxonomic organization of the family Brucellaceae based on a phylogenomic approach.</title>
        <authorList>
            <person name="Leclercq S."/>
            <person name="Cloeckaert A."/>
            <person name="Zygmunt M.S."/>
        </authorList>
    </citation>
    <scope>NUCLEOTIDE SEQUENCE [LARGE SCALE GENOMIC DNA]</scope>
    <source>
        <strain evidence="1 2">LMG 18957</strain>
    </source>
</reference>
<protein>
    <submittedName>
        <fullName evidence="1">Uncharacterized protein</fullName>
    </submittedName>
</protein>
<accession>A0A833FPC5</accession>